<keyword evidence="1" id="KW-0175">Coiled coil</keyword>
<dbReference type="PANTHER" id="PTHR11439:SF483">
    <property type="entry name" value="PEPTIDE SYNTHASE GLIP-LIKE, PUTATIVE (AFU_ORTHOLOGUE AFUA_3G12920)-RELATED"/>
    <property type="match status" value="1"/>
</dbReference>
<evidence type="ECO:0000256" key="2">
    <source>
        <dbReference type="SAM" id="MobiDB-lite"/>
    </source>
</evidence>
<proteinExistence type="predicted"/>
<reference evidence="4" key="1">
    <citation type="journal article" date="2022" name="Int. J. Mol. Sci.">
        <title>Draft Genome of Tanacetum Coccineum: Genomic Comparison of Closely Related Tanacetum-Family Plants.</title>
        <authorList>
            <person name="Yamashiro T."/>
            <person name="Shiraishi A."/>
            <person name="Nakayama K."/>
            <person name="Satake H."/>
        </authorList>
    </citation>
    <scope>NUCLEOTIDE SEQUENCE</scope>
</reference>
<evidence type="ECO:0000313" key="5">
    <source>
        <dbReference type="Proteomes" id="UP001151760"/>
    </source>
</evidence>
<dbReference type="InterPro" id="IPR043502">
    <property type="entry name" value="DNA/RNA_pol_sf"/>
</dbReference>
<gene>
    <name evidence="4" type="ORF">Tco_0707472</name>
</gene>
<feature type="domain" description="Reverse transcriptase Ty1/copia-type" evidence="3">
    <location>
        <begin position="3"/>
        <end position="123"/>
    </location>
</feature>
<comment type="caution">
    <text evidence="4">The sequence shown here is derived from an EMBL/GenBank/DDBJ whole genome shotgun (WGS) entry which is preliminary data.</text>
</comment>
<evidence type="ECO:0000259" key="3">
    <source>
        <dbReference type="Pfam" id="PF07727"/>
    </source>
</evidence>
<evidence type="ECO:0000313" key="4">
    <source>
        <dbReference type="EMBL" id="GJS74631.1"/>
    </source>
</evidence>
<dbReference type="Proteomes" id="UP001151760">
    <property type="component" value="Unassembled WGS sequence"/>
</dbReference>
<evidence type="ECO:0000256" key="1">
    <source>
        <dbReference type="SAM" id="Coils"/>
    </source>
</evidence>
<protein>
    <submittedName>
        <fullName evidence="4">Retrovirus-related pol polyprotein from transposon TNT 1-94</fullName>
    </submittedName>
</protein>
<feature type="region of interest" description="Disordered" evidence="2">
    <location>
        <begin position="704"/>
        <end position="736"/>
    </location>
</feature>
<dbReference type="SUPFAM" id="SSF56672">
    <property type="entry name" value="DNA/RNA polymerases"/>
    <property type="match status" value="1"/>
</dbReference>
<dbReference type="PANTHER" id="PTHR11439">
    <property type="entry name" value="GAG-POL-RELATED RETROTRANSPOSON"/>
    <property type="match status" value="1"/>
</dbReference>
<reference evidence="4" key="2">
    <citation type="submission" date="2022-01" db="EMBL/GenBank/DDBJ databases">
        <authorList>
            <person name="Yamashiro T."/>
            <person name="Shiraishi A."/>
            <person name="Satake H."/>
            <person name="Nakayama K."/>
        </authorList>
    </citation>
    <scope>NUCLEOTIDE SEQUENCE</scope>
</reference>
<dbReference type="EMBL" id="BQNB010010245">
    <property type="protein sequence ID" value="GJS74631.1"/>
    <property type="molecule type" value="Genomic_DNA"/>
</dbReference>
<feature type="coiled-coil region" evidence="1">
    <location>
        <begin position="439"/>
        <end position="466"/>
    </location>
</feature>
<keyword evidence="5" id="KW-1185">Reference proteome</keyword>
<dbReference type="InterPro" id="IPR013103">
    <property type="entry name" value="RVT_2"/>
</dbReference>
<feature type="region of interest" description="Disordered" evidence="2">
    <location>
        <begin position="788"/>
        <end position="814"/>
    </location>
</feature>
<organism evidence="4 5">
    <name type="scientific">Tanacetum coccineum</name>
    <dbReference type="NCBI Taxonomy" id="301880"/>
    <lineage>
        <taxon>Eukaryota</taxon>
        <taxon>Viridiplantae</taxon>
        <taxon>Streptophyta</taxon>
        <taxon>Embryophyta</taxon>
        <taxon>Tracheophyta</taxon>
        <taxon>Spermatophyta</taxon>
        <taxon>Magnoliopsida</taxon>
        <taxon>eudicotyledons</taxon>
        <taxon>Gunneridae</taxon>
        <taxon>Pentapetalae</taxon>
        <taxon>asterids</taxon>
        <taxon>campanulids</taxon>
        <taxon>Asterales</taxon>
        <taxon>Asteraceae</taxon>
        <taxon>Asteroideae</taxon>
        <taxon>Anthemideae</taxon>
        <taxon>Anthemidinae</taxon>
        <taxon>Tanacetum</taxon>
    </lineage>
</organism>
<accession>A0ABQ4YBD5</accession>
<name>A0ABQ4YBD5_9ASTR</name>
<feature type="compositionally biased region" description="Polar residues" evidence="2">
    <location>
        <begin position="717"/>
        <end position="729"/>
    </location>
</feature>
<dbReference type="Pfam" id="PF07727">
    <property type="entry name" value="RVT_2"/>
    <property type="match status" value="1"/>
</dbReference>
<sequence>MIIALKWIYKVKLDEYGDVLKNKAQLVAKGYRQEEGIDFEESFAPVARIKAIRIFIANAASKNMTIYQRNVKTAFLNGKLKEEVYVSQPQGFVNPDHPTYVYRLKKALYGLKQAPRAWMDSCDPVDTPMVDRLKLDEDPLGIPVDHTRFRSMVGSLMYLTASRPDLVFVVCMCARYQDSPTKKHLEALKRVFRYLRGTINWGLWYPKDTAMALTAYADADHAGCQDTRRKAEYIAMSGCLPLLSAAIMSSTPDPSTLTSDTILYESRLRKEPYFERDEAEQNATPSIYVNKKVAEEPVKGAHDVKGTNDVNMSNDGKLVLDFLQAIHAAEKKQTDLDANNLNNDEVENASEVVSDIYFGDNGEVQGFEHQHGESNDKEISSDPFNIYELLDKRTKEHGEDLMKSIENFLKKFNRISFQKTPKVLMQAWDKFLEIKHAQSEDVQELLNKLVEDVRSINEELAEFTNTPSWNLPTSSYDDDDDEESSIPLKDIIISGLPPCVAITPVLFTEEPVDSLIMEDEHLDTIPATESDEFIKSSVENLVPTPSESEDASNGECDLPVCDDFPKSHLVTFSNPLFDIDDDCTSSDDESFSEEDVPMENFKIFSNPLFDFDEEIIATEVNLIQNEVLESITSNPPGIDSFDAESNLLESLLNRNTSIDSSSKIDSLLDEFAGELTLLKSIPPGIDNDNLDPEGEIHLVESLLYDNSSPRPPEDSNSDVSDAITESFSPSPIPVEDSDTLMEEIDLFLTLDDSMPPGIETDDYDSEGDILFFEELLTDDSLSLPEHESFHFESDYDPSSPRPLAKPPDDDEIEPDTGLLTTKVVGEISEHYVLMPRLLPTQPTLCPVIQTLLPFSSMWTKFFSYLIGALKLSSFLLKARC</sequence>